<comment type="similarity">
    <text evidence="2">Belongs to the class-II aminoacyl-tRNA synthetase family. Type-1 seryl-tRNA synthetase subfamily.</text>
</comment>
<evidence type="ECO:0000256" key="5">
    <source>
        <dbReference type="ARBA" id="ARBA00033352"/>
    </source>
</evidence>
<reference evidence="9" key="1">
    <citation type="journal article" date="2021" name="Polymers (Basel)">
        <title>Highly Stretchable Bacterial Cellulose Produced by Komagataeibacter hansenii SI1.</title>
        <authorList>
            <person name="Cielecka I."/>
            <person name="Ryngajllo M."/>
            <person name="Maniukiewicz W."/>
            <person name="Bielecki S."/>
        </authorList>
    </citation>
    <scope>NUCLEOTIDE SEQUENCE</scope>
    <source>
        <strain evidence="9">SI1</strain>
    </source>
</reference>
<proteinExistence type="inferred from homology"/>
<gene>
    <name evidence="9" type="ORF">K1W68_16970</name>
</gene>
<keyword evidence="3" id="KW-0963">Cytoplasm</keyword>
<dbReference type="SUPFAM" id="SSF55681">
    <property type="entry name" value="Class II aaRS and biotin synthetases"/>
    <property type="match status" value="1"/>
</dbReference>
<comment type="caution">
    <text evidence="9">The sequence shown here is derived from an EMBL/GenBank/DDBJ whole genome shotgun (WGS) entry which is preliminary data.</text>
</comment>
<evidence type="ECO:0000256" key="3">
    <source>
        <dbReference type="ARBA" id="ARBA00022490"/>
    </source>
</evidence>
<reference evidence="9" key="2">
    <citation type="submission" date="2022-03" db="EMBL/GenBank/DDBJ databases">
        <authorList>
            <person name="Ryngajllo M."/>
            <person name="Jacek P."/>
            <person name="Kubiak K."/>
        </authorList>
    </citation>
    <scope>NUCLEOTIDE SEQUENCE</scope>
    <source>
        <strain evidence="9">SI1</strain>
    </source>
</reference>
<protein>
    <recommendedName>
        <fullName evidence="5">Seryl-tRNA(Ser/Sec) synthetase</fullName>
    </recommendedName>
</protein>
<feature type="region of interest" description="Disordered" evidence="8">
    <location>
        <begin position="34"/>
        <end position="54"/>
    </location>
</feature>
<dbReference type="PANTHER" id="PTHR43697">
    <property type="entry name" value="SERYL-TRNA SYNTHETASE"/>
    <property type="match status" value="1"/>
</dbReference>
<evidence type="ECO:0000256" key="1">
    <source>
        <dbReference type="ARBA" id="ARBA00005045"/>
    </source>
</evidence>
<organism evidence="9 10">
    <name type="scientific">Novacetimonas hansenii</name>
    <name type="common">Komagataeibacter hansenii</name>
    <dbReference type="NCBI Taxonomy" id="436"/>
    <lineage>
        <taxon>Bacteria</taxon>
        <taxon>Pseudomonadati</taxon>
        <taxon>Pseudomonadota</taxon>
        <taxon>Alphaproteobacteria</taxon>
        <taxon>Acetobacterales</taxon>
        <taxon>Acetobacteraceae</taxon>
        <taxon>Novacetimonas</taxon>
    </lineage>
</organism>
<comment type="catalytic activity">
    <reaction evidence="7">
        <text>tRNA(Ser) + L-serine + ATP = L-seryl-tRNA(Ser) + AMP + diphosphate + H(+)</text>
        <dbReference type="Rhea" id="RHEA:12292"/>
        <dbReference type="Rhea" id="RHEA-COMP:9669"/>
        <dbReference type="Rhea" id="RHEA-COMP:9703"/>
        <dbReference type="ChEBI" id="CHEBI:15378"/>
        <dbReference type="ChEBI" id="CHEBI:30616"/>
        <dbReference type="ChEBI" id="CHEBI:33019"/>
        <dbReference type="ChEBI" id="CHEBI:33384"/>
        <dbReference type="ChEBI" id="CHEBI:78442"/>
        <dbReference type="ChEBI" id="CHEBI:78533"/>
        <dbReference type="ChEBI" id="CHEBI:456215"/>
        <dbReference type="EC" id="6.1.1.11"/>
    </reaction>
</comment>
<dbReference type="InterPro" id="IPR045864">
    <property type="entry name" value="aa-tRNA-synth_II/BPL/LPL"/>
</dbReference>
<dbReference type="AlphaFoldDB" id="A0AAW5EVD1"/>
<name>A0AAW5EVD1_NOVHA</name>
<feature type="non-terminal residue" evidence="9">
    <location>
        <position position="145"/>
    </location>
</feature>
<feature type="non-terminal residue" evidence="9">
    <location>
        <position position="1"/>
    </location>
</feature>
<dbReference type="Gene3D" id="3.30.930.10">
    <property type="entry name" value="Bira Bifunctional Protein, Domain 2"/>
    <property type="match status" value="1"/>
</dbReference>
<dbReference type="Proteomes" id="UP001202887">
    <property type="component" value="Unassembled WGS sequence"/>
</dbReference>
<accession>A0AAW5EVD1</accession>
<evidence type="ECO:0000313" key="10">
    <source>
        <dbReference type="Proteomes" id="UP001202887"/>
    </source>
</evidence>
<dbReference type="GO" id="GO:0004828">
    <property type="term" value="F:serine-tRNA ligase activity"/>
    <property type="evidence" value="ECO:0007669"/>
    <property type="project" value="UniProtKB-EC"/>
</dbReference>
<evidence type="ECO:0000256" key="6">
    <source>
        <dbReference type="ARBA" id="ARBA00047929"/>
    </source>
</evidence>
<evidence type="ECO:0000313" key="9">
    <source>
        <dbReference type="EMBL" id="MCJ8355653.1"/>
    </source>
</evidence>
<evidence type="ECO:0000256" key="7">
    <source>
        <dbReference type="ARBA" id="ARBA00048823"/>
    </source>
</evidence>
<dbReference type="GO" id="GO:0006412">
    <property type="term" value="P:translation"/>
    <property type="evidence" value="ECO:0007669"/>
    <property type="project" value="UniProtKB-KW"/>
</dbReference>
<keyword evidence="9" id="KW-0436">Ligase</keyword>
<evidence type="ECO:0000256" key="8">
    <source>
        <dbReference type="SAM" id="MobiDB-lite"/>
    </source>
</evidence>
<comment type="catalytic activity">
    <reaction evidence="6">
        <text>tRNA(Sec) + L-serine + ATP = L-seryl-tRNA(Sec) + AMP + diphosphate + H(+)</text>
        <dbReference type="Rhea" id="RHEA:42580"/>
        <dbReference type="Rhea" id="RHEA-COMP:9742"/>
        <dbReference type="Rhea" id="RHEA-COMP:10128"/>
        <dbReference type="ChEBI" id="CHEBI:15378"/>
        <dbReference type="ChEBI" id="CHEBI:30616"/>
        <dbReference type="ChEBI" id="CHEBI:33019"/>
        <dbReference type="ChEBI" id="CHEBI:33384"/>
        <dbReference type="ChEBI" id="CHEBI:78442"/>
        <dbReference type="ChEBI" id="CHEBI:78533"/>
        <dbReference type="ChEBI" id="CHEBI:456215"/>
        <dbReference type="EC" id="6.1.1.11"/>
    </reaction>
</comment>
<evidence type="ECO:0000256" key="2">
    <source>
        <dbReference type="ARBA" id="ARBA00010728"/>
    </source>
</evidence>
<comment type="pathway">
    <text evidence="1">Aminoacyl-tRNA biosynthesis; selenocysteinyl-tRNA(Sec) biosynthesis; L-seryl-tRNA(Sec) from L-serine and tRNA(Sec): step 1/1.</text>
</comment>
<dbReference type="PANTHER" id="PTHR43697:SF1">
    <property type="entry name" value="SERINE--TRNA LIGASE"/>
    <property type="match status" value="1"/>
</dbReference>
<evidence type="ECO:0000256" key="4">
    <source>
        <dbReference type="ARBA" id="ARBA00022917"/>
    </source>
</evidence>
<keyword evidence="4" id="KW-0648">Protein biosynthesis</keyword>
<dbReference type="EMBL" id="JAIBCX010000298">
    <property type="protein sequence ID" value="MCJ8355653.1"/>
    <property type="molecule type" value="Genomic_DNA"/>
</dbReference>
<sequence>VASGKARMEELQTQVDTLDGQLRNTLERLPNQLDATVPDGADESGDVQVHQKGTPKEFAFTPREHYELGEALGMMDFETASRLSGTRFVVLRGQLARLERALGQYMLDLHTGSNGYEETAVPVLVNSEAMYGTDKLPKFADQSFR</sequence>